<dbReference type="Pfam" id="PF12040">
    <property type="entry name" value="DUF3526"/>
    <property type="match status" value="1"/>
</dbReference>
<keyword evidence="1" id="KW-1133">Transmembrane helix</keyword>
<proteinExistence type="predicted"/>
<feature type="transmembrane region" description="Helical" evidence="1">
    <location>
        <begin position="265"/>
        <end position="283"/>
    </location>
</feature>
<gene>
    <name evidence="2" type="ORF">E5339_11685</name>
</gene>
<name>A0A4S2FLH6_9BACT</name>
<dbReference type="Pfam" id="PF12679">
    <property type="entry name" value="ABC2_membrane_2"/>
    <property type="match status" value="1"/>
</dbReference>
<dbReference type="AlphaFoldDB" id="A0A4S2FLH6"/>
<keyword evidence="1" id="KW-0472">Membrane</keyword>
<feature type="transmembrane region" description="Helical" evidence="1">
    <location>
        <begin position="225"/>
        <end position="253"/>
    </location>
</feature>
<dbReference type="GO" id="GO:0005886">
    <property type="term" value="C:plasma membrane"/>
    <property type="evidence" value="ECO:0007669"/>
    <property type="project" value="UniProtKB-SubCell"/>
</dbReference>
<dbReference type="GO" id="GO:0140359">
    <property type="term" value="F:ABC-type transporter activity"/>
    <property type="evidence" value="ECO:0007669"/>
    <property type="project" value="InterPro"/>
</dbReference>
<sequence>MNMICSIALKDFKQHLRSSRFFLTLLLCLLFLPFTLLTGTDDYCARQTVCEQRQAMADSALNNTYVWSQVRPLVIKQTEPLSIFCQGVTSNMGTYNQILLNTYPLLPYSYSDKDCSIIGYKQTEVQGDTGNNENIFLNTFPCTDFTGMIGLVFSLLALIFSYDAFSHEKETGMLRMIFSHPVNRLTFLFGKIGGICLVLVPPVIVCYTISAAYLIYAGIPLSEAVWSGIVLLSMLTLGLIFVCILIGILISLLASTSEQALTVSFLLWIGMVFILPPVSGYLAETIAPIPLYRNIEAKMKLLDDERYYELKEIREKFEKEEKVKTMMALFNNMGEDGFMDKWGLTMSFARAIRRTHAESELTRLVYSDRKWILQKGYLNKLKRQIRLRYWFSCFSPLQVFQETAQHICRTSPENYLSYMHEVRRYRQEVWNYFIDHQLFNSYSYFTTQHEEDFMTEQKMDEVSRKYETLSEEEKTSILQKIENRPKLDTRELPRFAQQPASIQEQVKNGVGTFLFFTVTSLIFIYITIKMAVRYDIR</sequence>
<accession>A0A4S2FLH6</accession>
<comment type="caution">
    <text evidence="2">The sequence shown here is derived from an EMBL/GenBank/DDBJ whole genome shotgun (WGS) entry which is preliminary data.</text>
</comment>
<dbReference type="RefSeq" id="WP_135951802.1">
    <property type="nucleotide sequence ID" value="NZ_CAOOJZ010000025.1"/>
</dbReference>
<keyword evidence="1" id="KW-0812">Transmembrane</keyword>
<evidence type="ECO:0000313" key="3">
    <source>
        <dbReference type="Proteomes" id="UP000310760"/>
    </source>
</evidence>
<evidence type="ECO:0000256" key="1">
    <source>
        <dbReference type="SAM" id="Phobius"/>
    </source>
</evidence>
<feature type="transmembrane region" description="Helical" evidence="1">
    <location>
        <begin position="186"/>
        <end position="219"/>
    </location>
</feature>
<protein>
    <submittedName>
        <fullName evidence="2">DUF3526 domain-containing protein</fullName>
    </submittedName>
</protein>
<feature type="transmembrane region" description="Helical" evidence="1">
    <location>
        <begin position="509"/>
        <end position="528"/>
    </location>
</feature>
<organism evidence="2 3">
    <name type="scientific">Phocaeicola sartorii</name>
    <dbReference type="NCBI Taxonomy" id="671267"/>
    <lineage>
        <taxon>Bacteria</taxon>
        <taxon>Pseudomonadati</taxon>
        <taxon>Bacteroidota</taxon>
        <taxon>Bacteroidia</taxon>
        <taxon>Bacteroidales</taxon>
        <taxon>Bacteroidaceae</taxon>
        <taxon>Phocaeicola</taxon>
    </lineage>
</organism>
<dbReference type="Proteomes" id="UP000310760">
    <property type="component" value="Unassembled WGS sequence"/>
</dbReference>
<dbReference type="PANTHER" id="PTHR43471">
    <property type="entry name" value="ABC TRANSPORTER PERMEASE"/>
    <property type="match status" value="1"/>
</dbReference>
<evidence type="ECO:0000313" key="2">
    <source>
        <dbReference type="EMBL" id="TGY69850.1"/>
    </source>
</evidence>
<dbReference type="InterPro" id="IPR021913">
    <property type="entry name" value="DUF3526"/>
</dbReference>
<dbReference type="EMBL" id="SRYJ01000024">
    <property type="protein sequence ID" value="TGY69850.1"/>
    <property type="molecule type" value="Genomic_DNA"/>
</dbReference>
<reference evidence="2 3" key="1">
    <citation type="submission" date="2019-04" db="EMBL/GenBank/DDBJ databases">
        <title>Microbes associate with the intestines of laboratory mice.</title>
        <authorList>
            <person name="Navarre W."/>
            <person name="Wong E."/>
            <person name="Huang K."/>
            <person name="Tropini C."/>
            <person name="Ng K."/>
            <person name="Yu B."/>
        </authorList>
    </citation>
    <scope>NUCLEOTIDE SEQUENCE [LARGE SCALE GENOMIC DNA]</scope>
    <source>
        <strain evidence="2 3">NM22_B1</strain>
    </source>
</reference>
<feature type="transmembrane region" description="Helical" evidence="1">
    <location>
        <begin position="145"/>
        <end position="165"/>
    </location>
</feature>